<feature type="coiled-coil region" evidence="4">
    <location>
        <begin position="422"/>
        <end position="456"/>
    </location>
</feature>
<dbReference type="Pfam" id="PF02518">
    <property type="entry name" value="HATPase_c"/>
    <property type="match status" value="1"/>
</dbReference>
<dbReference type="InterPro" id="IPR000014">
    <property type="entry name" value="PAS"/>
</dbReference>
<dbReference type="PROSITE" id="PS50112">
    <property type="entry name" value="PAS"/>
    <property type="match status" value="1"/>
</dbReference>
<feature type="domain" description="PAS" evidence="6">
    <location>
        <begin position="148"/>
        <end position="220"/>
    </location>
</feature>
<dbReference type="SMART" id="SM00388">
    <property type="entry name" value="HisKA"/>
    <property type="match status" value="1"/>
</dbReference>
<dbReference type="AlphaFoldDB" id="A0A437LC01"/>
<dbReference type="InterPro" id="IPR005467">
    <property type="entry name" value="His_kinase_dom"/>
</dbReference>
<dbReference type="Gene3D" id="1.10.287.130">
    <property type="match status" value="1"/>
</dbReference>
<dbReference type="SUPFAM" id="SSF55785">
    <property type="entry name" value="PYP-like sensor domain (PAS domain)"/>
    <property type="match status" value="3"/>
</dbReference>
<evidence type="ECO:0000259" key="7">
    <source>
        <dbReference type="PROSITE" id="PS50113"/>
    </source>
</evidence>
<dbReference type="CDD" id="cd00130">
    <property type="entry name" value="PAS"/>
    <property type="match status" value="1"/>
</dbReference>
<name>A0A437LC01_9BURK</name>
<dbReference type="EMBL" id="SACM01000005">
    <property type="protein sequence ID" value="RVT82945.1"/>
    <property type="molecule type" value="Genomic_DNA"/>
</dbReference>
<dbReference type="Pfam" id="PF08448">
    <property type="entry name" value="PAS_4"/>
    <property type="match status" value="2"/>
</dbReference>
<dbReference type="SMART" id="SM00387">
    <property type="entry name" value="HATPase_c"/>
    <property type="match status" value="1"/>
</dbReference>
<dbReference type="SMART" id="SM00091">
    <property type="entry name" value="PAS"/>
    <property type="match status" value="3"/>
</dbReference>
<dbReference type="Pfam" id="PF13188">
    <property type="entry name" value="PAS_8"/>
    <property type="match status" value="1"/>
</dbReference>
<dbReference type="InterPro" id="IPR013656">
    <property type="entry name" value="PAS_4"/>
</dbReference>
<evidence type="ECO:0000313" key="8">
    <source>
        <dbReference type="EMBL" id="RVT82945.1"/>
    </source>
</evidence>
<comment type="catalytic activity">
    <reaction evidence="1">
        <text>ATP + protein L-histidine = ADP + protein N-phospho-L-histidine.</text>
        <dbReference type="EC" id="2.7.13.3"/>
    </reaction>
</comment>
<evidence type="ECO:0000256" key="2">
    <source>
        <dbReference type="ARBA" id="ARBA00012438"/>
    </source>
</evidence>
<dbReference type="Gene3D" id="3.30.565.10">
    <property type="entry name" value="Histidine kinase-like ATPase, C-terminal domain"/>
    <property type="match status" value="1"/>
</dbReference>
<gene>
    <name evidence="8" type="ORF">EOD73_15375</name>
</gene>
<feature type="domain" description="PAC" evidence="7">
    <location>
        <begin position="235"/>
        <end position="288"/>
    </location>
</feature>
<dbReference type="EC" id="2.7.13.3" evidence="2"/>
<evidence type="ECO:0000256" key="3">
    <source>
        <dbReference type="ARBA" id="ARBA00022553"/>
    </source>
</evidence>
<evidence type="ECO:0000256" key="1">
    <source>
        <dbReference type="ARBA" id="ARBA00000085"/>
    </source>
</evidence>
<dbReference type="InterPro" id="IPR036890">
    <property type="entry name" value="HATPase_C_sf"/>
</dbReference>
<dbReference type="InterPro" id="IPR036097">
    <property type="entry name" value="HisK_dim/P_sf"/>
</dbReference>
<dbReference type="PROSITE" id="PS50113">
    <property type="entry name" value="PAC"/>
    <property type="match status" value="1"/>
</dbReference>
<dbReference type="SUPFAM" id="SSF47384">
    <property type="entry name" value="Homodimeric domain of signal transducing histidine kinase"/>
    <property type="match status" value="1"/>
</dbReference>
<evidence type="ECO:0000259" key="6">
    <source>
        <dbReference type="PROSITE" id="PS50112"/>
    </source>
</evidence>
<dbReference type="Gene3D" id="3.30.450.20">
    <property type="entry name" value="PAS domain"/>
    <property type="match status" value="3"/>
</dbReference>
<evidence type="ECO:0000313" key="9">
    <source>
        <dbReference type="Proteomes" id="UP000288587"/>
    </source>
</evidence>
<dbReference type="SUPFAM" id="SSF55874">
    <property type="entry name" value="ATPase domain of HSP90 chaperone/DNA topoisomerase II/histidine kinase"/>
    <property type="match status" value="1"/>
</dbReference>
<dbReference type="InterPro" id="IPR003594">
    <property type="entry name" value="HATPase_dom"/>
</dbReference>
<dbReference type="PANTHER" id="PTHR43065:SF50">
    <property type="entry name" value="HISTIDINE KINASE"/>
    <property type="match status" value="1"/>
</dbReference>
<accession>A0A437LC01</accession>
<dbReference type="OrthoDB" id="224978at2"/>
<comment type="caution">
    <text evidence="8">The sequence shown here is derived from an EMBL/GenBank/DDBJ whole genome shotgun (WGS) entry which is preliminary data.</text>
</comment>
<dbReference type="PRINTS" id="PR00344">
    <property type="entry name" value="BCTRLSENSOR"/>
</dbReference>
<dbReference type="CDD" id="cd00082">
    <property type="entry name" value="HisKA"/>
    <property type="match status" value="1"/>
</dbReference>
<sequence>MPATVHPWPIQANATPAPRPSADGLAAFARVLDAVSAPTLVHAGGNLLLANGAMQRLLGYSLAELQAMPFDAWAEPEQRVGLRAYGLKALESAEELPVLEVRVTTGSGASRTLELTARRLEEAGAVWVLMTAQDLSDMHFVQQSLMDVSQMLHQIVENDPVPTFVIDASHRVTHWNAACARLTGCQGYAMVGAAEAWKAFFPAARPLLADLVVDGSADSKGLAIYGDALRPSPLTQQAWEVEAFVPQLGRWVHATAAPLLDSDGRVVGAIQTLQDVSDRREAAEALTRHRNELEETVAQRTAELLISNHDLDAFMENAPVGVAATEGTRIGRHNRMFARMFQIPEGEGAGLRSRELFFSDAEYGAFFEMARGELESGRMFSHETRMRTLQGESLWVQAIAYVVEAADGSPRVWWLLQDRSDVMRAQRDLVENNRALQETNDRLAEAQGQLLQSEKMASIGQLAAGVAHEINNPIGFVNSNLGSMRRYVEGMLALLQAYERGADTAELQPLRKAADLDYVAEDLPVLLKESEDGLNRVKKIVQDLKDFSRVDHSEWQDADLNAGLESTLNVVMNEVKYKARVVREYGTLPPVRCLAGQLNQVFMNLIVNAAHAIEKDGVITLRTGTDDLGSERFAWVEVQDNGCGMPPEVQRRIFEPFFTTKPVGQGTGLGLSLSFSIVKKHAGNIELDSAPGAGTRFRVWVPLRGPKTDAA</sequence>
<keyword evidence="9" id="KW-1185">Reference proteome</keyword>
<dbReference type="GO" id="GO:0000155">
    <property type="term" value="F:phosphorelay sensor kinase activity"/>
    <property type="evidence" value="ECO:0007669"/>
    <property type="project" value="InterPro"/>
</dbReference>
<keyword evidence="8" id="KW-0808">Transferase</keyword>
<keyword evidence="3" id="KW-0597">Phosphoprotein</keyword>
<feature type="domain" description="Histidine kinase" evidence="5">
    <location>
        <begin position="465"/>
        <end position="705"/>
    </location>
</feature>
<dbReference type="Proteomes" id="UP000288587">
    <property type="component" value="Unassembled WGS sequence"/>
</dbReference>
<dbReference type="PROSITE" id="PS50109">
    <property type="entry name" value="HIS_KIN"/>
    <property type="match status" value="1"/>
</dbReference>
<reference evidence="8 9" key="1">
    <citation type="submission" date="2019-01" db="EMBL/GenBank/DDBJ databases">
        <authorList>
            <person name="Chen W.-M."/>
        </authorList>
    </citation>
    <scope>NUCLEOTIDE SEQUENCE [LARGE SCALE GENOMIC DNA]</scope>
    <source>
        <strain evidence="8 9">CCP-18</strain>
    </source>
</reference>
<keyword evidence="8" id="KW-0418">Kinase</keyword>
<dbReference type="RefSeq" id="WP_127683926.1">
    <property type="nucleotide sequence ID" value="NZ_SACM01000005.1"/>
</dbReference>
<evidence type="ECO:0000256" key="4">
    <source>
        <dbReference type="SAM" id="Coils"/>
    </source>
</evidence>
<proteinExistence type="predicted"/>
<dbReference type="InterPro" id="IPR003661">
    <property type="entry name" value="HisK_dim/P_dom"/>
</dbReference>
<protein>
    <recommendedName>
        <fullName evidence="2">histidine kinase</fullName>
        <ecNumber evidence="2">2.7.13.3</ecNumber>
    </recommendedName>
</protein>
<organism evidence="8 9">
    <name type="scientific">Inhella crocodyli</name>
    <dbReference type="NCBI Taxonomy" id="2499851"/>
    <lineage>
        <taxon>Bacteria</taxon>
        <taxon>Pseudomonadati</taxon>
        <taxon>Pseudomonadota</taxon>
        <taxon>Betaproteobacteria</taxon>
        <taxon>Burkholderiales</taxon>
        <taxon>Sphaerotilaceae</taxon>
        <taxon>Inhella</taxon>
    </lineage>
</organism>
<dbReference type="PANTHER" id="PTHR43065">
    <property type="entry name" value="SENSOR HISTIDINE KINASE"/>
    <property type="match status" value="1"/>
</dbReference>
<dbReference type="InterPro" id="IPR004358">
    <property type="entry name" value="Sig_transdc_His_kin-like_C"/>
</dbReference>
<dbReference type="InterPro" id="IPR000700">
    <property type="entry name" value="PAS-assoc_C"/>
</dbReference>
<keyword evidence="4" id="KW-0175">Coiled coil</keyword>
<dbReference type="InterPro" id="IPR035965">
    <property type="entry name" value="PAS-like_dom_sf"/>
</dbReference>
<evidence type="ECO:0000259" key="5">
    <source>
        <dbReference type="PROSITE" id="PS50109"/>
    </source>
</evidence>
<dbReference type="NCBIfam" id="TIGR00229">
    <property type="entry name" value="sensory_box"/>
    <property type="match status" value="1"/>
</dbReference>